<dbReference type="RefSeq" id="WP_037923511.1">
    <property type="nucleotide sequence ID" value="NZ_CP054599.1"/>
</dbReference>
<dbReference type="CDD" id="cd05466">
    <property type="entry name" value="PBP2_LTTR_substrate"/>
    <property type="match status" value="1"/>
</dbReference>
<evidence type="ECO:0000259" key="5">
    <source>
        <dbReference type="PROSITE" id="PS50931"/>
    </source>
</evidence>
<dbReference type="SUPFAM" id="SSF53850">
    <property type="entry name" value="Periplasmic binding protein-like II"/>
    <property type="match status" value="1"/>
</dbReference>
<dbReference type="Gene3D" id="1.10.10.10">
    <property type="entry name" value="Winged helix-like DNA-binding domain superfamily/Winged helix DNA-binding domain"/>
    <property type="match status" value="1"/>
</dbReference>
<evidence type="ECO:0000256" key="4">
    <source>
        <dbReference type="ARBA" id="ARBA00023163"/>
    </source>
</evidence>
<keyword evidence="4" id="KW-0804">Transcription</keyword>
<keyword evidence="7" id="KW-1185">Reference proteome</keyword>
<dbReference type="Proteomes" id="UP000027746">
    <property type="component" value="Unassembled WGS sequence"/>
</dbReference>
<dbReference type="PROSITE" id="PS50931">
    <property type="entry name" value="HTH_LYSR"/>
    <property type="match status" value="1"/>
</dbReference>
<protein>
    <submittedName>
        <fullName evidence="6">LysR family transcriptional regulator</fullName>
    </submittedName>
</protein>
<dbReference type="InterPro" id="IPR000847">
    <property type="entry name" value="LysR_HTH_N"/>
</dbReference>
<dbReference type="InterPro" id="IPR036390">
    <property type="entry name" value="WH_DNA-bd_sf"/>
</dbReference>
<organism evidence="6 7">
    <name type="scientific">Pseudosulfitobacter pseudonitzschiae</name>
    <dbReference type="NCBI Taxonomy" id="1402135"/>
    <lineage>
        <taxon>Bacteria</taxon>
        <taxon>Pseudomonadati</taxon>
        <taxon>Pseudomonadota</taxon>
        <taxon>Alphaproteobacteria</taxon>
        <taxon>Rhodobacterales</taxon>
        <taxon>Roseobacteraceae</taxon>
        <taxon>Pseudosulfitobacter</taxon>
    </lineage>
</organism>
<dbReference type="PANTHER" id="PTHR30537:SF3">
    <property type="entry name" value="TRANSCRIPTIONAL REGULATORY PROTEIN"/>
    <property type="match status" value="1"/>
</dbReference>
<proteinExistence type="inferred from homology"/>
<dbReference type="GO" id="GO:0006351">
    <property type="term" value="P:DNA-templated transcription"/>
    <property type="evidence" value="ECO:0007669"/>
    <property type="project" value="TreeGrafter"/>
</dbReference>
<dbReference type="PRINTS" id="PR00039">
    <property type="entry name" value="HTHLYSR"/>
</dbReference>
<dbReference type="AlphaFoldDB" id="A0A073J5R2"/>
<comment type="caution">
    <text evidence="6">The sequence shown here is derived from an EMBL/GenBank/DDBJ whole genome shotgun (WGS) entry which is preliminary data.</text>
</comment>
<dbReference type="Pfam" id="PF03466">
    <property type="entry name" value="LysR_substrate"/>
    <property type="match status" value="1"/>
</dbReference>
<evidence type="ECO:0000313" key="7">
    <source>
        <dbReference type="Proteomes" id="UP000027746"/>
    </source>
</evidence>
<dbReference type="SUPFAM" id="SSF46785">
    <property type="entry name" value="Winged helix' DNA-binding domain"/>
    <property type="match status" value="1"/>
</dbReference>
<gene>
    <name evidence="6" type="ORF">SUH3_11175</name>
</gene>
<name>A0A073J5R2_9RHOB</name>
<keyword evidence="3" id="KW-0238">DNA-binding</keyword>
<dbReference type="GeneID" id="68871641"/>
<dbReference type="FunFam" id="1.10.10.10:FF:000001">
    <property type="entry name" value="LysR family transcriptional regulator"/>
    <property type="match status" value="1"/>
</dbReference>
<keyword evidence="2" id="KW-0805">Transcription regulation</keyword>
<dbReference type="PANTHER" id="PTHR30537">
    <property type="entry name" value="HTH-TYPE TRANSCRIPTIONAL REGULATOR"/>
    <property type="match status" value="1"/>
</dbReference>
<feature type="domain" description="HTH lysR-type" evidence="5">
    <location>
        <begin position="5"/>
        <end position="62"/>
    </location>
</feature>
<dbReference type="InterPro" id="IPR005119">
    <property type="entry name" value="LysR_subst-bd"/>
</dbReference>
<dbReference type="Gene3D" id="3.40.190.290">
    <property type="match status" value="1"/>
</dbReference>
<comment type="similarity">
    <text evidence="1">Belongs to the LysR transcriptional regulatory family.</text>
</comment>
<accession>A0A073J5R2</accession>
<dbReference type="Pfam" id="PF00126">
    <property type="entry name" value="HTH_1"/>
    <property type="match status" value="1"/>
</dbReference>
<dbReference type="EMBL" id="JAMD01000002">
    <property type="protein sequence ID" value="KEJ97329.1"/>
    <property type="molecule type" value="Genomic_DNA"/>
</dbReference>
<dbReference type="InterPro" id="IPR058163">
    <property type="entry name" value="LysR-type_TF_proteobact-type"/>
</dbReference>
<dbReference type="GO" id="GO:0003700">
    <property type="term" value="F:DNA-binding transcription factor activity"/>
    <property type="evidence" value="ECO:0007669"/>
    <property type="project" value="InterPro"/>
</dbReference>
<evidence type="ECO:0000313" key="6">
    <source>
        <dbReference type="EMBL" id="KEJ97329.1"/>
    </source>
</evidence>
<evidence type="ECO:0000256" key="3">
    <source>
        <dbReference type="ARBA" id="ARBA00023125"/>
    </source>
</evidence>
<dbReference type="InterPro" id="IPR036388">
    <property type="entry name" value="WH-like_DNA-bd_sf"/>
</dbReference>
<reference evidence="6 7" key="1">
    <citation type="submission" date="2014-01" db="EMBL/GenBank/DDBJ databases">
        <title>Sulfitobacter sp. H3 (MCCC 1A00686) Genome Sequencing.</title>
        <authorList>
            <person name="Lai Q."/>
            <person name="Hong Z."/>
        </authorList>
    </citation>
    <scope>NUCLEOTIDE SEQUENCE [LARGE SCALE GENOMIC DNA]</scope>
    <source>
        <strain evidence="6 7">H3</strain>
    </source>
</reference>
<dbReference type="GO" id="GO:0043565">
    <property type="term" value="F:sequence-specific DNA binding"/>
    <property type="evidence" value="ECO:0007669"/>
    <property type="project" value="TreeGrafter"/>
</dbReference>
<evidence type="ECO:0000256" key="2">
    <source>
        <dbReference type="ARBA" id="ARBA00023015"/>
    </source>
</evidence>
<sequence>MDKNIDWTQARGFLATAEHGSLSAGARALGLTQPTLGRQVAALEAALGVVLFERVGRSLVLTPAGQEMLAHVRRMGAAADALAMAAAGRSDNLEGRVSITASDAMSAYWLPAVLADLRKTAPGIIVDVIASNAVRDLQRREADIAIRHVAPKEPELIARKLPDVPAYLYASADYLYKNGTPQTLADFQQLDFIGFDADASGVDVLNRHGLPVTQAMIRATSSSGVAVWEMVRQGLGVTVMVETVARNTPEVVRIMPQIAPVMVSTWLTVHREVHTNRRIRLVYDLLAAALEADVRQM</sequence>
<evidence type="ECO:0000256" key="1">
    <source>
        <dbReference type="ARBA" id="ARBA00009437"/>
    </source>
</evidence>